<dbReference type="EMBL" id="OU895878">
    <property type="protein sequence ID" value="CAG9803843.1"/>
    <property type="molecule type" value="Genomic_DNA"/>
</dbReference>
<feature type="chain" id="PRO_5040264168" evidence="1">
    <location>
        <begin position="20"/>
        <end position="385"/>
    </location>
</feature>
<evidence type="ECO:0000313" key="3">
    <source>
        <dbReference type="Proteomes" id="UP001153620"/>
    </source>
</evidence>
<gene>
    <name evidence="2" type="ORF">CHIRRI_LOCUS6739</name>
</gene>
<proteinExistence type="predicted"/>
<name>A0A9N9RUZ0_9DIPT</name>
<reference evidence="2" key="2">
    <citation type="submission" date="2022-10" db="EMBL/GenBank/DDBJ databases">
        <authorList>
            <consortium name="ENA_rothamsted_submissions"/>
            <consortium name="culmorum"/>
            <person name="King R."/>
        </authorList>
    </citation>
    <scope>NUCLEOTIDE SEQUENCE</scope>
</reference>
<sequence length="385" mass="44269">MHLPLGCLVFFFILQNSYCEELPVKYVSLRTVDSLGRTIPRLSQQNLRNYNGPIILKRDIPNNVILIQSDFKQMPSIKTARLDEFYSTKEFNDLLKEFKLNIDKNKLPDIKDVASFLGTTNSEDTYKEIRDFASTEDGLDIIKSYFQQNSASDRMDDIFNIFNTQPKASMFHSDSDYRANGENNENSSWWDKLIKWFGLSQSTKIDSAKNDVEIFSSIVPLSNSVPKNVKYIGSLFKPPPNTEIPINPPFKVFNSHSINLSNQPYSVDVKTLPTIRMTEHQYNEMMKSVNLNSQKLAKNEAMRRVGDSSNKEFIEDQFKPSDIKRSFSIQSDPIRHTSYDLPTGSHYKANPDYIDKISKILSEKYDDKHVVSAVSDLTVQQHSRL</sequence>
<reference evidence="2" key="1">
    <citation type="submission" date="2022-01" db="EMBL/GenBank/DDBJ databases">
        <authorList>
            <person name="King R."/>
        </authorList>
    </citation>
    <scope>NUCLEOTIDE SEQUENCE</scope>
</reference>
<organism evidence="2 3">
    <name type="scientific">Chironomus riparius</name>
    <dbReference type="NCBI Taxonomy" id="315576"/>
    <lineage>
        <taxon>Eukaryota</taxon>
        <taxon>Metazoa</taxon>
        <taxon>Ecdysozoa</taxon>
        <taxon>Arthropoda</taxon>
        <taxon>Hexapoda</taxon>
        <taxon>Insecta</taxon>
        <taxon>Pterygota</taxon>
        <taxon>Neoptera</taxon>
        <taxon>Endopterygota</taxon>
        <taxon>Diptera</taxon>
        <taxon>Nematocera</taxon>
        <taxon>Chironomoidea</taxon>
        <taxon>Chironomidae</taxon>
        <taxon>Chironominae</taxon>
        <taxon>Chironomus</taxon>
    </lineage>
</organism>
<dbReference type="OrthoDB" id="7737358at2759"/>
<keyword evidence="1" id="KW-0732">Signal</keyword>
<evidence type="ECO:0000256" key="1">
    <source>
        <dbReference type="SAM" id="SignalP"/>
    </source>
</evidence>
<keyword evidence="3" id="KW-1185">Reference proteome</keyword>
<dbReference type="Proteomes" id="UP001153620">
    <property type="component" value="Chromosome 2"/>
</dbReference>
<dbReference type="AlphaFoldDB" id="A0A9N9RUZ0"/>
<feature type="signal peptide" evidence="1">
    <location>
        <begin position="1"/>
        <end position="19"/>
    </location>
</feature>
<protein>
    <submittedName>
        <fullName evidence="2">Uncharacterized protein</fullName>
    </submittedName>
</protein>
<evidence type="ECO:0000313" key="2">
    <source>
        <dbReference type="EMBL" id="CAG9803843.1"/>
    </source>
</evidence>
<accession>A0A9N9RUZ0</accession>